<keyword evidence="2" id="KW-1185">Reference proteome</keyword>
<gene>
    <name evidence="1" type="ORF">DCAF_LOCUS5018</name>
</gene>
<comment type="caution">
    <text evidence="1">The sequence shown here is derived from an EMBL/GenBank/DDBJ whole genome shotgun (WGS) entry which is preliminary data.</text>
</comment>
<name>A0AAV1R4A6_9ROSI</name>
<dbReference type="AlphaFoldDB" id="A0AAV1R4A6"/>
<dbReference type="Pfam" id="PF03767">
    <property type="entry name" value="Acid_phosphat_B"/>
    <property type="match status" value="2"/>
</dbReference>
<proteinExistence type="predicted"/>
<dbReference type="Gene3D" id="3.40.50.1000">
    <property type="entry name" value="HAD superfamily/HAD-like"/>
    <property type="match status" value="2"/>
</dbReference>
<reference evidence="1 2" key="1">
    <citation type="submission" date="2024-01" db="EMBL/GenBank/DDBJ databases">
        <authorList>
            <person name="Waweru B."/>
        </authorList>
    </citation>
    <scope>NUCLEOTIDE SEQUENCE [LARGE SCALE GENOMIC DNA]</scope>
</reference>
<dbReference type="InterPro" id="IPR023214">
    <property type="entry name" value="HAD_sf"/>
</dbReference>
<evidence type="ECO:0000313" key="2">
    <source>
        <dbReference type="Proteomes" id="UP001314170"/>
    </source>
</evidence>
<protein>
    <submittedName>
        <fullName evidence="1">Uncharacterized protein</fullName>
    </submittedName>
</protein>
<dbReference type="PANTHER" id="PTHR31284:SF24">
    <property type="entry name" value="ACID PHOSPHATASE"/>
    <property type="match status" value="1"/>
</dbReference>
<dbReference type="EMBL" id="CAWUPB010000851">
    <property type="protein sequence ID" value="CAK7327310.1"/>
    <property type="molecule type" value="Genomic_DNA"/>
</dbReference>
<sequence length="161" mass="18746">MNQRTRSGLKISLKSYCESWRIINVELHNIQDFKVVPEECVPYMGNYVTSSQYQVDSERTIEECRLYVSTTGTLMKDGKDARLFEIDDTVLSTLPYFKKHHFGGSDDELNEVQQRKANVREQLISDGYRVWGIVGDKYSSFEGLPRVRRSFKLPNPLYYVS</sequence>
<dbReference type="InterPro" id="IPR005519">
    <property type="entry name" value="Acid_phosphat_B-like"/>
</dbReference>
<dbReference type="PANTHER" id="PTHR31284">
    <property type="entry name" value="ACID PHOSPHATASE-LIKE PROTEIN"/>
    <property type="match status" value="1"/>
</dbReference>
<evidence type="ECO:0000313" key="1">
    <source>
        <dbReference type="EMBL" id="CAK7327310.1"/>
    </source>
</evidence>
<accession>A0AAV1R4A6</accession>
<dbReference type="Proteomes" id="UP001314170">
    <property type="component" value="Unassembled WGS sequence"/>
</dbReference>
<organism evidence="1 2">
    <name type="scientific">Dovyalis caffra</name>
    <dbReference type="NCBI Taxonomy" id="77055"/>
    <lineage>
        <taxon>Eukaryota</taxon>
        <taxon>Viridiplantae</taxon>
        <taxon>Streptophyta</taxon>
        <taxon>Embryophyta</taxon>
        <taxon>Tracheophyta</taxon>
        <taxon>Spermatophyta</taxon>
        <taxon>Magnoliopsida</taxon>
        <taxon>eudicotyledons</taxon>
        <taxon>Gunneridae</taxon>
        <taxon>Pentapetalae</taxon>
        <taxon>rosids</taxon>
        <taxon>fabids</taxon>
        <taxon>Malpighiales</taxon>
        <taxon>Salicaceae</taxon>
        <taxon>Flacourtieae</taxon>
        <taxon>Dovyalis</taxon>
    </lineage>
</organism>